<comment type="caution">
    <text evidence="1">The sequence shown here is derived from an EMBL/GenBank/DDBJ whole genome shotgun (WGS) entry which is preliminary data.</text>
</comment>
<accession>X0WZN6</accession>
<proteinExistence type="predicted"/>
<evidence type="ECO:0000313" key="1">
    <source>
        <dbReference type="EMBL" id="GAG18216.1"/>
    </source>
</evidence>
<organism evidence="1">
    <name type="scientific">marine sediment metagenome</name>
    <dbReference type="NCBI Taxonomy" id="412755"/>
    <lineage>
        <taxon>unclassified sequences</taxon>
        <taxon>metagenomes</taxon>
        <taxon>ecological metagenomes</taxon>
    </lineage>
</organism>
<name>X0WZN6_9ZZZZ</name>
<feature type="non-terminal residue" evidence="1">
    <location>
        <position position="1"/>
    </location>
</feature>
<sequence length="246" mass="27679">GFQQPIRLAAQLISGKIISSTTGRTITLGEGYKPLTRLGIIGRYFSYKEAPLVSFAHALLKGQTAIGEKIDIPTEVANRFTPMVIQDMYDLFKEEGVKGIPMAFPAVFGVGVQTYGGVESYNLKGKEYPELNEELNRLKATMGFPSTSAFGKELSNKEYKKLREISGKMIADILTGVISEPEYNQLTDYQKKQLINKVVDKVKTKAKGKLFPKKKIKNEIKKRIMKRGIEEEEAKRIADEIFEKEF</sequence>
<gene>
    <name evidence="1" type="ORF">S01H1_48933</name>
</gene>
<protein>
    <submittedName>
        <fullName evidence="1">Uncharacterized protein</fullName>
    </submittedName>
</protein>
<dbReference type="EMBL" id="BARS01031446">
    <property type="protein sequence ID" value="GAG18216.1"/>
    <property type="molecule type" value="Genomic_DNA"/>
</dbReference>
<dbReference type="AlphaFoldDB" id="X0WZN6"/>
<reference evidence="1" key="1">
    <citation type="journal article" date="2014" name="Front. Microbiol.">
        <title>High frequency of phylogenetically diverse reductive dehalogenase-homologous genes in deep subseafloor sedimentary metagenomes.</title>
        <authorList>
            <person name="Kawai M."/>
            <person name="Futagami T."/>
            <person name="Toyoda A."/>
            <person name="Takaki Y."/>
            <person name="Nishi S."/>
            <person name="Hori S."/>
            <person name="Arai W."/>
            <person name="Tsubouchi T."/>
            <person name="Morono Y."/>
            <person name="Uchiyama I."/>
            <person name="Ito T."/>
            <person name="Fujiyama A."/>
            <person name="Inagaki F."/>
            <person name="Takami H."/>
        </authorList>
    </citation>
    <scope>NUCLEOTIDE SEQUENCE</scope>
    <source>
        <strain evidence="1">Expedition CK06-06</strain>
    </source>
</reference>